<evidence type="ECO:0000313" key="2">
    <source>
        <dbReference type="EMBL" id="CAA9452591.1"/>
    </source>
</evidence>
<accession>A0A6J4QR80</accession>
<feature type="non-terminal residue" evidence="2">
    <location>
        <position position="144"/>
    </location>
</feature>
<protein>
    <submittedName>
        <fullName evidence="2">LSU ribosomal protein L13p (L13Ae)</fullName>
    </submittedName>
</protein>
<dbReference type="EMBL" id="CADCVB010000235">
    <property type="protein sequence ID" value="CAA9452591.1"/>
    <property type="molecule type" value="Genomic_DNA"/>
</dbReference>
<reference evidence="2" key="1">
    <citation type="submission" date="2020-02" db="EMBL/GenBank/DDBJ databases">
        <authorList>
            <person name="Meier V. D."/>
        </authorList>
    </citation>
    <scope>NUCLEOTIDE SEQUENCE</scope>
    <source>
        <strain evidence="2">AVDCRST_MAG78</strain>
    </source>
</reference>
<feature type="non-terminal residue" evidence="2">
    <location>
        <position position="1"/>
    </location>
</feature>
<evidence type="ECO:0000256" key="1">
    <source>
        <dbReference type="SAM" id="MobiDB-lite"/>
    </source>
</evidence>
<feature type="compositionally biased region" description="Basic and acidic residues" evidence="1">
    <location>
        <begin position="54"/>
        <end position="67"/>
    </location>
</feature>
<feature type="compositionally biased region" description="Low complexity" evidence="1">
    <location>
        <begin position="91"/>
        <end position="117"/>
    </location>
</feature>
<feature type="region of interest" description="Disordered" evidence="1">
    <location>
        <begin position="1"/>
        <end position="144"/>
    </location>
</feature>
<organism evidence="2">
    <name type="scientific">uncultured Rubrobacteraceae bacterium</name>
    <dbReference type="NCBI Taxonomy" id="349277"/>
    <lineage>
        <taxon>Bacteria</taxon>
        <taxon>Bacillati</taxon>
        <taxon>Actinomycetota</taxon>
        <taxon>Rubrobacteria</taxon>
        <taxon>Rubrobacterales</taxon>
        <taxon>Rubrobacteraceae</taxon>
        <taxon>environmental samples</taxon>
    </lineage>
</organism>
<keyword evidence="2" id="KW-0689">Ribosomal protein</keyword>
<sequence>EKLHGAAGAGRAQMASYRRGGADPGAAGDGDRTPPARQEQAPVHAARRHGRFRGRGECREGSRHGEEGGAEGVLPPHGPSGRLEGDELRGDAGAQADGDPAQSGAGDDAADAPRAPAVQEVEDLRGTRASARGSEPATVRSGEV</sequence>
<gene>
    <name evidence="2" type="ORF">AVDCRST_MAG78-3588</name>
</gene>
<dbReference type="GO" id="GO:0005840">
    <property type="term" value="C:ribosome"/>
    <property type="evidence" value="ECO:0007669"/>
    <property type="project" value="UniProtKB-KW"/>
</dbReference>
<dbReference type="AlphaFoldDB" id="A0A6J4QR80"/>
<proteinExistence type="predicted"/>
<name>A0A6J4QR80_9ACTN</name>
<keyword evidence="2" id="KW-0687">Ribonucleoprotein</keyword>